<dbReference type="OrthoDB" id="5333304at2759"/>
<dbReference type="GeneID" id="63713213"/>
<feature type="compositionally biased region" description="Basic residues" evidence="1">
    <location>
        <begin position="416"/>
        <end position="429"/>
    </location>
</feature>
<dbReference type="InParanoid" id="A0A151GQS6"/>
<keyword evidence="3" id="KW-1185">Reference proteome</keyword>
<accession>A0A151GQS6</accession>
<evidence type="ECO:0000313" key="2">
    <source>
        <dbReference type="EMBL" id="KYK59440.1"/>
    </source>
</evidence>
<feature type="region of interest" description="Disordered" evidence="1">
    <location>
        <begin position="197"/>
        <end position="239"/>
    </location>
</feature>
<protein>
    <submittedName>
        <fullName evidence="2">Uncharacterized protein</fullName>
    </submittedName>
</protein>
<dbReference type="AlphaFoldDB" id="A0A151GQS6"/>
<sequence>MTQAQGSSPPSAAAVGDGKTSLPAVKESLAFEMQQYELILRFQDAILARQEAAGPSPNRQKQTDSAAPVRESHVHHGKLAPSGTAAATKGRVKPRHVGSGPALSAHARPFATGNTEINPILLEKSDDLIRAEVTLQRQRLERALRDEVEQRRHSKPSVPDKQPFELDVSDVLTKALALVPAVTTPPPVVEAFAANDDEPASDSFDDNTFYSSRHDTPESHMTSRVPHGSEEMQSSTSMQVQQKAAPVAAPVPVPRTADAPQREQVLPTTAAPAPCRELPVPALPPTRTNVVPGLNNYVGGAISAQPNSFNTTTGEQRQAVPWPNAGAEDAQRSVPDLEDTYVDLHPPSPLLRAHAPERVAPSSAQANPMTIADKGPQSSDVAAPRARVAPAQVAALLHEHSTATSPDSSSPGGRHVDKKRGKKKRKKVVRQAAEDMASPSIKPEPRSVSPISAPTYLRPNKRRRQQQGHVVTELEYDPTIVQSFSHDAVLQHPTRPYRAERVPLAYDAGPAPPQRTVGGGLVGQPRYGRDYVDDGRAPVGSRIHSYVPPAAFPLSYPATVDYEPQPPSQSFVGEPRRTYLEYSPRGARFAGRPALEAPAALPPPRHAAPPPRVLVDEYGREYFDPSHPAVQRPSAPLAGPVEASIVYEQQPPRPVSRHALPGPERYGDGGVVYGAPTATYAMPRRVVTQPEYASYERRDGYPHDYAVQPMALPPAGFIEVSGREAPAPRAYPVRAASMLPAEPVRYEPPRGYGRVQSIRPEAPGREYASGSVHPEGRREVMQPYVREYGARPVVDYQHQPTGDGHREIAFIEHPRGATQEIVYTDDARREIYR</sequence>
<feature type="region of interest" description="Disordered" evidence="1">
    <location>
        <begin position="757"/>
        <end position="778"/>
    </location>
</feature>
<name>A0A151GQS6_DRECN</name>
<dbReference type="RefSeq" id="XP_040658792.1">
    <property type="nucleotide sequence ID" value="XM_040797909.1"/>
</dbReference>
<evidence type="ECO:0000256" key="1">
    <source>
        <dbReference type="SAM" id="MobiDB-lite"/>
    </source>
</evidence>
<dbReference type="EMBL" id="LAYC01000001">
    <property type="protein sequence ID" value="KYK59440.1"/>
    <property type="molecule type" value="Genomic_DNA"/>
</dbReference>
<proteinExistence type="predicted"/>
<feature type="region of interest" description="Disordered" evidence="1">
    <location>
        <begin position="51"/>
        <end position="116"/>
    </location>
</feature>
<feature type="region of interest" description="Disordered" evidence="1">
    <location>
        <begin position="506"/>
        <end position="525"/>
    </location>
</feature>
<dbReference type="Proteomes" id="UP000076580">
    <property type="component" value="Chromosome 01"/>
</dbReference>
<reference evidence="2 3" key="1">
    <citation type="journal article" date="2016" name="Sci. Rep.">
        <title>Insights into Adaptations to a Near-Obligate Nematode Endoparasitic Lifestyle from the Finished Genome of Drechmeria coniospora.</title>
        <authorList>
            <person name="Zhang L."/>
            <person name="Zhou Z."/>
            <person name="Guo Q."/>
            <person name="Fokkens L."/>
            <person name="Miskei M."/>
            <person name="Pocsi I."/>
            <person name="Zhang W."/>
            <person name="Chen M."/>
            <person name="Wang L."/>
            <person name="Sun Y."/>
            <person name="Donzelli B.G."/>
            <person name="Gibson D.M."/>
            <person name="Nelson D.R."/>
            <person name="Luo J.G."/>
            <person name="Rep M."/>
            <person name="Liu H."/>
            <person name="Yang S."/>
            <person name="Wang J."/>
            <person name="Krasnoff S.B."/>
            <person name="Xu Y."/>
            <person name="Molnar I."/>
            <person name="Lin M."/>
        </authorList>
    </citation>
    <scope>NUCLEOTIDE SEQUENCE [LARGE SCALE GENOMIC DNA]</scope>
    <source>
        <strain evidence="2 3">ARSEF 6962</strain>
    </source>
</reference>
<evidence type="ECO:0000313" key="3">
    <source>
        <dbReference type="Proteomes" id="UP000076580"/>
    </source>
</evidence>
<feature type="region of interest" description="Disordered" evidence="1">
    <location>
        <begin position="325"/>
        <end position="388"/>
    </location>
</feature>
<feature type="compositionally biased region" description="Polar residues" evidence="1">
    <location>
        <begin position="402"/>
        <end position="411"/>
    </location>
</feature>
<organism evidence="2 3">
    <name type="scientific">Drechmeria coniospora</name>
    <name type="common">Nematophagous fungus</name>
    <name type="synonym">Meria coniospora</name>
    <dbReference type="NCBI Taxonomy" id="98403"/>
    <lineage>
        <taxon>Eukaryota</taxon>
        <taxon>Fungi</taxon>
        <taxon>Dikarya</taxon>
        <taxon>Ascomycota</taxon>
        <taxon>Pezizomycotina</taxon>
        <taxon>Sordariomycetes</taxon>
        <taxon>Hypocreomycetidae</taxon>
        <taxon>Hypocreales</taxon>
        <taxon>Ophiocordycipitaceae</taxon>
        <taxon>Drechmeria</taxon>
    </lineage>
</organism>
<feature type="region of interest" description="Disordered" evidence="1">
    <location>
        <begin position="144"/>
        <end position="163"/>
    </location>
</feature>
<gene>
    <name evidence="2" type="ORF">DCS_00570</name>
</gene>
<feature type="region of interest" description="Disordered" evidence="1">
    <location>
        <begin position="400"/>
        <end position="467"/>
    </location>
</feature>
<comment type="caution">
    <text evidence="2">The sequence shown here is derived from an EMBL/GenBank/DDBJ whole genome shotgun (WGS) entry which is preliminary data.</text>
</comment>